<sequence>MPLARTCAKISFGISQADIAIKNYLKREEDEENKKNAVDSQVKGRGQNNANANNVHVFSTSECYSLSFRLSINKKQPNLWVFTISGVGGGISLLAPNQNMKQQRYSW</sequence>
<keyword evidence="4" id="KW-1185">Reference proteome</keyword>
<keyword evidence="2" id="KW-0472">Membrane</keyword>
<proteinExistence type="predicted"/>
<evidence type="ECO:0000313" key="4">
    <source>
        <dbReference type="Proteomes" id="UP001302321"/>
    </source>
</evidence>
<gene>
    <name evidence="3" type="ORF">QBC36DRAFT_315847</name>
</gene>
<dbReference type="EMBL" id="MU866574">
    <property type="protein sequence ID" value="KAK4171380.1"/>
    <property type="molecule type" value="Genomic_DNA"/>
</dbReference>
<dbReference type="AlphaFoldDB" id="A0AAN6VXY3"/>
<evidence type="ECO:0000256" key="2">
    <source>
        <dbReference type="SAM" id="Phobius"/>
    </source>
</evidence>
<name>A0AAN6VXY3_9PEZI</name>
<organism evidence="3 4">
    <name type="scientific">Triangularia setosa</name>
    <dbReference type="NCBI Taxonomy" id="2587417"/>
    <lineage>
        <taxon>Eukaryota</taxon>
        <taxon>Fungi</taxon>
        <taxon>Dikarya</taxon>
        <taxon>Ascomycota</taxon>
        <taxon>Pezizomycotina</taxon>
        <taxon>Sordariomycetes</taxon>
        <taxon>Sordariomycetidae</taxon>
        <taxon>Sordariales</taxon>
        <taxon>Podosporaceae</taxon>
        <taxon>Triangularia</taxon>
    </lineage>
</organism>
<feature type="region of interest" description="Disordered" evidence="1">
    <location>
        <begin position="29"/>
        <end position="51"/>
    </location>
</feature>
<reference evidence="3" key="2">
    <citation type="submission" date="2023-05" db="EMBL/GenBank/DDBJ databases">
        <authorList>
            <consortium name="Lawrence Berkeley National Laboratory"/>
            <person name="Steindorff A."/>
            <person name="Hensen N."/>
            <person name="Bonometti L."/>
            <person name="Westerberg I."/>
            <person name="Brannstrom I.O."/>
            <person name="Guillou S."/>
            <person name="Cros-Aarteil S."/>
            <person name="Calhoun S."/>
            <person name="Haridas S."/>
            <person name="Kuo A."/>
            <person name="Mondo S."/>
            <person name="Pangilinan J."/>
            <person name="Riley R."/>
            <person name="Labutti K."/>
            <person name="Andreopoulos B."/>
            <person name="Lipzen A."/>
            <person name="Chen C."/>
            <person name="Yanf M."/>
            <person name="Daum C."/>
            <person name="Ng V."/>
            <person name="Clum A."/>
            <person name="Ohm R."/>
            <person name="Martin F."/>
            <person name="Silar P."/>
            <person name="Natvig D."/>
            <person name="Lalanne C."/>
            <person name="Gautier V."/>
            <person name="Ament-Velasquez S.L."/>
            <person name="Kruys A."/>
            <person name="Hutchinson M.I."/>
            <person name="Powell A.J."/>
            <person name="Barry K."/>
            <person name="Miller A.N."/>
            <person name="Grigoriev I.V."/>
            <person name="Debuchy R."/>
            <person name="Gladieux P."/>
            <person name="Thoren M.H."/>
            <person name="Johannesson H."/>
        </authorList>
    </citation>
    <scope>NUCLEOTIDE SEQUENCE</scope>
    <source>
        <strain evidence="3">CBS 892.96</strain>
    </source>
</reference>
<evidence type="ECO:0000313" key="3">
    <source>
        <dbReference type="EMBL" id="KAK4171380.1"/>
    </source>
</evidence>
<accession>A0AAN6VXY3</accession>
<feature type="transmembrane region" description="Helical" evidence="2">
    <location>
        <begin position="79"/>
        <end position="96"/>
    </location>
</feature>
<keyword evidence="2" id="KW-1133">Transmembrane helix</keyword>
<dbReference type="Proteomes" id="UP001302321">
    <property type="component" value="Unassembled WGS sequence"/>
</dbReference>
<reference evidence="3" key="1">
    <citation type="journal article" date="2023" name="Mol. Phylogenet. Evol.">
        <title>Genome-scale phylogeny and comparative genomics of the fungal order Sordariales.</title>
        <authorList>
            <person name="Hensen N."/>
            <person name="Bonometti L."/>
            <person name="Westerberg I."/>
            <person name="Brannstrom I.O."/>
            <person name="Guillou S."/>
            <person name="Cros-Aarteil S."/>
            <person name="Calhoun S."/>
            <person name="Haridas S."/>
            <person name="Kuo A."/>
            <person name="Mondo S."/>
            <person name="Pangilinan J."/>
            <person name="Riley R."/>
            <person name="LaButti K."/>
            <person name="Andreopoulos B."/>
            <person name="Lipzen A."/>
            <person name="Chen C."/>
            <person name="Yan M."/>
            <person name="Daum C."/>
            <person name="Ng V."/>
            <person name="Clum A."/>
            <person name="Steindorff A."/>
            <person name="Ohm R.A."/>
            <person name="Martin F."/>
            <person name="Silar P."/>
            <person name="Natvig D.O."/>
            <person name="Lalanne C."/>
            <person name="Gautier V."/>
            <person name="Ament-Velasquez S.L."/>
            <person name="Kruys A."/>
            <person name="Hutchinson M.I."/>
            <person name="Powell A.J."/>
            <person name="Barry K."/>
            <person name="Miller A.N."/>
            <person name="Grigoriev I.V."/>
            <person name="Debuchy R."/>
            <person name="Gladieux P."/>
            <person name="Hiltunen Thoren M."/>
            <person name="Johannesson H."/>
        </authorList>
    </citation>
    <scope>NUCLEOTIDE SEQUENCE</scope>
    <source>
        <strain evidence="3">CBS 892.96</strain>
    </source>
</reference>
<evidence type="ECO:0000256" key="1">
    <source>
        <dbReference type="SAM" id="MobiDB-lite"/>
    </source>
</evidence>
<comment type="caution">
    <text evidence="3">The sequence shown here is derived from an EMBL/GenBank/DDBJ whole genome shotgun (WGS) entry which is preliminary data.</text>
</comment>
<keyword evidence="2" id="KW-0812">Transmembrane</keyword>
<protein>
    <submittedName>
        <fullName evidence="3">Uncharacterized protein</fullName>
    </submittedName>
</protein>